<evidence type="ECO:0000313" key="2">
    <source>
        <dbReference type="EMBL" id="CAA9209907.1"/>
    </source>
</evidence>
<organism evidence="2">
    <name type="scientific">uncultured Acetobacteraceae bacterium</name>
    <dbReference type="NCBI Taxonomy" id="169975"/>
    <lineage>
        <taxon>Bacteria</taxon>
        <taxon>Pseudomonadati</taxon>
        <taxon>Pseudomonadota</taxon>
        <taxon>Alphaproteobacteria</taxon>
        <taxon>Acetobacterales</taxon>
        <taxon>Acetobacteraceae</taxon>
        <taxon>environmental samples</taxon>
    </lineage>
</organism>
<feature type="compositionally biased region" description="Low complexity" evidence="1">
    <location>
        <begin position="57"/>
        <end position="85"/>
    </location>
</feature>
<proteinExistence type="predicted"/>
<feature type="region of interest" description="Disordered" evidence="1">
    <location>
        <begin position="135"/>
        <end position="213"/>
    </location>
</feature>
<gene>
    <name evidence="2" type="ORF">AVDCRST_MAG04-56</name>
</gene>
<feature type="non-terminal residue" evidence="2">
    <location>
        <position position="1"/>
    </location>
</feature>
<dbReference type="AlphaFoldDB" id="A0A6J4GY27"/>
<protein>
    <submittedName>
        <fullName evidence="2">Aldolase class 2 protein YgbL</fullName>
    </submittedName>
</protein>
<reference evidence="2" key="1">
    <citation type="submission" date="2020-02" db="EMBL/GenBank/DDBJ databases">
        <authorList>
            <person name="Meier V. D."/>
        </authorList>
    </citation>
    <scope>NUCLEOTIDE SEQUENCE</scope>
    <source>
        <strain evidence="2">AVDCRST_MAG04</strain>
    </source>
</reference>
<feature type="compositionally biased region" description="Gly residues" evidence="1">
    <location>
        <begin position="174"/>
        <end position="184"/>
    </location>
</feature>
<sequence length="213" mass="21979">DRVRPARRDLRPRAPALRARLLRRQRRQHQRAGRRRLPDDADQLLPRPAGSGADQQARPVVAARVRRPAFQGGVHAPGGAAVAAGSGRGGPPALHPRHGHLLPGAARRPGAAHPDADALLRHARRPIPAGAALLAAGRRGDGAGHRRGREGRAGDAARQPRAGGERQDARRRGLGGGGAGGGGEARADAARPAGLAGAGRGTGGRPAPHLQRM</sequence>
<feature type="compositionally biased region" description="Basic residues" evidence="1">
    <location>
        <begin position="20"/>
        <end position="35"/>
    </location>
</feature>
<accession>A0A6J4GY27</accession>
<dbReference type="EMBL" id="CADCTL010000002">
    <property type="protein sequence ID" value="CAA9209907.1"/>
    <property type="molecule type" value="Genomic_DNA"/>
</dbReference>
<feature type="compositionally biased region" description="Basic and acidic residues" evidence="1">
    <location>
        <begin position="1"/>
        <end position="12"/>
    </location>
</feature>
<feature type="non-terminal residue" evidence="2">
    <location>
        <position position="213"/>
    </location>
</feature>
<feature type="compositionally biased region" description="Basic and acidic residues" evidence="1">
    <location>
        <begin position="138"/>
        <end position="155"/>
    </location>
</feature>
<feature type="region of interest" description="Disordered" evidence="1">
    <location>
        <begin position="1"/>
        <end position="94"/>
    </location>
</feature>
<evidence type="ECO:0000256" key="1">
    <source>
        <dbReference type="SAM" id="MobiDB-lite"/>
    </source>
</evidence>
<name>A0A6J4GY27_9PROT</name>